<keyword evidence="1" id="KW-1133">Transmembrane helix</keyword>
<evidence type="ECO:0000313" key="3">
    <source>
        <dbReference type="Proteomes" id="UP001187415"/>
    </source>
</evidence>
<gene>
    <name evidence="2" type="ORF">Q5P01_002200</name>
</gene>
<keyword evidence="1" id="KW-0812">Transmembrane</keyword>
<keyword evidence="1" id="KW-0472">Membrane</keyword>
<evidence type="ECO:0000256" key="1">
    <source>
        <dbReference type="SAM" id="Phobius"/>
    </source>
</evidence>
<protein>
    <submittedName>
        <fullName evidence="2">Uncharacterized protein</fullName>
    </submittedName>
</protein>
<reference evidence="2" key="1">
    <citation type="submission" date="2023-07" db="EMBL/GenBank/DDBJ databases">
        <title>Chromosome-level Genome Assembly of Striped Snakehead (Channa striata).</title>
        <authorList>
            <person name="Liu H."/>
        </authorList>
    </citation>
    <scope>NUCLEOTIDE SEQUENCE</scope>
    <source>
        <strain evidence="2">Gz</strain>
        <tissue evidence="2">Muscle</tissue>
    </source>
</reference>
<proteinExistence type="predicted"/>
<accession>A0AA88T4L4</accession>
<feature type="transmembrane region" description="Helical" evidence="1">
    <location>
        <begin position="20"/>
        <end position="40"/>
    </location>
</feature>
<keyword evidence="3" id="KW-1185">Reference proteome</keyword>
<organism evidence="2 3">
    <name type="scientific">Channa striata</name>
    <name type="common">Snakehead murrel</name>
    <name type="synonym">Ophicephalus striatus</name>
    <dbReference type="NCBI Taxonomy" id="64152"/>
    <lineage>
        <taxon>Eukaryota</taxon>
        <taxon>Metazoa</taxon>
        <taxon>Chordata</taxon>
        <taxon>Craniata</taxon>
        <taxon>Vertebrata</taxon>
        <taxon>Euteleostomi</taxon>
        <taxon>Actinopterygii</taxon>
        <taxon>Neopterygii</taxon>
        <taxon>Teleostei</taxon>
        <taxon>Neoteleostei</taxon>
        <taxon>Acanthomorphata</taxon>
        <taxon>Anabantaria</taxon>
        <taxon>Anabantiformes</taxon>
        <taxon>Channoidei</taxon>
        <taxon>Channidae</taxon>
        <taxon>Channa</taxon>
    </lineage>
</organism>
<comment type="caution">
    <text evidence="2">The sequence shown here is derived from an EMBL/GenBank/DDBJ whole genome shotgun (WGS) entry which is preliminary data.</text>
</comment>
<dbReference type="Proteomes" id="UP001187415">
    <property type="component" value="Unassembled WGS sequence"/>
</dbReference>
<sequence>MKDKTGKDAGEPSRLSGPVIAAAAAVVPLLLITVFCYCILRRKQAQAARVIYEAPHIDSEVADMDKHSTSSSRGSSQWCQVPVYESLDYFEHLPSKESG</sequence>
<dbReference type="EMBL" id="JAUPFM010000001">
    <property type="protein sequence ID" value="KAK2862667.1"/>
    <property type="molecule type" value="Genomic_DNA"/>
</dbReference>
<name>A0AA88T4L4_CHASR</name>
<evidence type="ECO:0000313" key="2">
    <source>
        <dbReference type="EMBL" id="KAK2862667.1"/>
    </source>
</evidence>
<dbReference type="AlphaFoldDB" id="A0AA88T4L4"/>